<dbReference type="AlphaFoldDB" id="A0A1T4UJ12"/>
<name>A0A1T4UJ12_9GAMM</name>
<organism evidence="1 2">
    <name type="scientific">Photobacterium toruni</name>
    <dbReference type="NCBI Taxonomy" id="1935446"/>
    <lineage>
        <taxon>Bacteria</taxon>
        <taxon>Pseudomonadati</taxon>
        <taxon>Pseudomonadota</taxon>
        <taxon>Gammaproteobacteria</taxon>
        <taxon>Vibrionales</taxon>
        <taxon>Vibrionaceae</taxon>
        <taxon>Photobacterium</taxon>
    </lineage>
</organism>
<evidence type="ECO:0000313" key="2">
    <source>
        <dbReference type="Proteomes" id="UP000191116"/>
    </source>
</evidence>
<accession>A0A1T4UJ12</accession>
<proteinExistence type="predicted"/>
<dbReference type="RefSeq" id="WP_080176042.1">
    <property type="nucleotide sequence ID" value="NZ_AP024857.1"/>
</dbReference>
<reference evidence="1 2" key="1">
    <citation type="submission" date="2017-02" db="EMBL/GenBank/DDBJ databases">
        <authorList>
            <person name="Peterson S.W."/>
        </authorList>
    </citation>
    <scope>NUCLEOTIDE SEQUENCE [LARGE SCALE GENOMIC DNA]</scope>
    <source>
        <strain evidence="1 2">CECT 9189</strain>
    </source>
</reference>
<gene>
    <name evidence="1" type="ORF">CZ814_03327</name>
</gene>
<sequence>MKDLAERIAIESLVIPDNGLLVLKVDVSKSPGKAAAQLNSISNQLSVIHSRLSVPVIIVPKGIVLETMTHDEMRVLGII</sequence>
<dbReference type="Proteomes" id="UP000191116">
    <property type="component" value="Unassembled WGS sequence"/>
</dbReference>
<protein>
    <submittedName>
        <fullName evidence="1">Uncharacterized protein</fullName>
    </submittedName>
</protein>
<evidence type="ECO:0000313" key="1">
    <source>
        <dbReference type="EMBL" id="SKA52689.1"/>
    </source>
</evidence>
<dbReference type="EMBL" id="FUWP01000025">
    <property type="protein sequence ID" value="SKA52689.1"/>
    <property type="molecule type" value="Genomic_DNA"/>
</dbReference>